<evidence type="ECO:0000313" key="2">
    <source>
        <dbReference type="Proteomes" id="UP000824093"/>
    </source>
</evidence>
<proteinExistence type="predicted"/>
<dbReference type="AlphaFoldDB" id="A0A9D1M151"/>
<evidence type="ECO:0000313" key="1">
    <source>
        <dbReference type="EMBL" id="HIU51596.1"/>
    </source>
</evidence>
<name>A0A9D1M151_9FIRM</name>
<dbReference type="Proteomes" id="UP000824093">
    <property type="component" value="Unassembled WGS sequence"/>
</dbReference>
<accession>A0A9D1M151</accession>
<protein>
    <submittedName>
        <fullName evidence="1">Uncharacterized protein</fullName>
    </submittedName>
</protein>
<sequence length="322" mass="37557">MEKSEVIERLSNIVSPLIGHTIGLDHIHTDENGWYYYIPAKSLQENHPLILNHYRGPLFMTIPFEDWKRLENEMVSIQEYVDNSVWSFGYYWGGGAMLDGVHWQPLEDGTGIHDTEKISRYLSILRCRTHHVSSGYMPSNETCEACPIEHCPFSKCEVKNAGASWKNEVPEVDDRKLFYRAVAKRIEERFGLKAVSCVVKKDKTISIYPGWEKNNVSVYLPEGILIDMLYNPGKYNIKELVNQLDFEVGIPWRFTENNEFVSTKQYTIPSDADVEFLYDHWKEKNVCNWFEKPSNVFVDTSIAQVQELSLMERITKFFKELF</sequence>
<comment type="caution">
    <text evidence="1">The sequence shown here is derived from an EMBL/GenBank/DDBJ whole genome shotgun (WGS) entry which is preliminary data.</text>
</comment>
<organism evidence="1 2">
    <name type="scientific">Candidatus Merdicola faecigallinarum</name>
    <dbReference type="NCBI Taxonomy" id="2840862"/>
    <lineage>
        <taxon>Bacteria</taxon>
        <taxon>Bacillati</taxon>
        <taxon>Bacillota</taxon>
        <taxon>Clostridia</taxon>
        <taxon>Candidatus Merdicola</taxon>
    </lineage>
</organism>
<reference evidence="1" key="2">
    <citation type="journal article" date="2021" name="PeerJ">
        <title>Extensive microbial diversity within the chicken gut microbiome revealed by metagenomics and culture.</title>
        <authorList>
            <person name="Gilroy R."/>
            <person name="Ravi A."/>
            <person name="Getino M."/>
            <person name="Pursley I."/>
            <person name="Horton D.L."/>
            <person name="Alikhan N.F."/>
            <person name="Baker D."/>
            <person name="Gharbi K."/>
            <person name="Hall N."/>
            <person name="Watson M."/>
            <person name="Adriaenssens E.M."/>
            <person name="Foster-Nyarko E."/>
            <person name="Jarju S."/>
            <person name="Secka A."/>
            <person name="Antonio M."/>
            <person name="Oren A."/>
            <person name="Chaudhuri R.R."/>
            <person name="La Ragione R."/>
            <person name="Hildebrand F."/>
            <person name="Pallen M.J."/>
        </authorList>
    </citation>
    <scope>NUCLEOTIDE SEQUENCE</scope>
    <source>
        <strain evidence="1">CHK195-15760</strain>
    </source>
</reference>
<dbReference type="EMBL" id="DVNH01000021">
    <property type="protein sequence ID" value="HIU51596.1"/>
    <property type="molecule type" value="Genomic_DNA"/>
</dbReference>
<reference evidence="1" key="1">
    <citation type="submission" date="2020-10" db="EMBL/GenBank/DDBJ databases">
        <authorList>
            <person name="Gilroy R."/>
        </authorList>
    </citation>
    <scope>NUCLEOTIDE SEQUENCE</scope>
    <source>
        <strain evidence="1">CHK195-15760</strain>
    </source>
</reference>
<gene>
    <name evidence="1" type="ORF">IAB70_03100</name>
</gene>